<sequence length="45" mass="5026">MIEFDAGKSASNLAKHGVPLEAASRFDWETAIVTIDDREDYGELR</sequence>
<evidence type="ECO:0000313" key="1">
    <source>
        <dbReference type="EMBL" id="MDQ0472640.1"/>
    </source>
</evidence>
<dbReference type="RefSeq" id="WP_307279751.1">
    <property type="nucleotide sequence ID" value="NZ_JAUSVX010000013.1"/>
</dbReference>
<dbReference type="Gene3D" id="3.10.450.530">
    <property type="entry name" value="Ribonuclease toxin, BrnT, of type II toxin-antitoxin system"/>
    <property type="match status" value="1"/>
</dbReference>
<name>A0ABU0JED8_9HYPH</name>
<keyword evidence="2" id="KW-1185">Reference proteome</keyword>
<organism evidence="1 2">
    <name type="scientific">Labrys wisconsinensis</name>
    <dbReference type="NCBI Taxonomy" id="425677"/>
    <lineage>
        <taxon>Bacteria</taxon>
        <taxon>Pseudomonadati</taxon>
        <taxon>Pseudomonadota</taxon>
        <taxon>Alphaproteobacteria</taxon>
        <taxon>Hyphomicrobiales</taxon>
        <taxon>Xanthobacteraceae</taxon>
        <taxon>Labrys</taxon>
    </lineage>
</organism>
<evidence type="ECO:0000313" key="2">
    <source>
        <dbReference type="Proteomes" id="UP001242480"/>
    </source>
</evidence>
<dbReference type="Proteomes" id="UP001242480">
    <property type="component" value="Unassembled WGS sequence"/>
</dbReference>
<dbReference type="EMBL" id="JAUSVX010000013">
    <property type="protein sequence ID" value="MDQ0472640.1"/>
    <property type="molecule type" value="Genomic_DNA"/>
</dbReference>
<proteinExistence type="predicted"/>
<reference evidence="1 2" key="1">
    <citation type="submission" date="2023-07" db="EMBL/GenBank/DDBJ databases">
        <title>Genomic Encyclopedia of Type Strains, Phase IV (KMG-IV): sequencing the most valuable type-strain genomes for metagenomic binning, comparative biology and taxonomic classification.</title>
        <authorList>
            <person name="Goeker M."/>
        </authorList>
    </citation>
    <scope>NUCLEOTIDE SEQUENCE [LARGE SCALE GENOMIC DNA]</scope>
    <source>
        <strain evidence="1 2">DSM 19619</strain>
    </source>
</reference>
<comment type="caution">
    <text evidence="1">The sequence shown here is derived from an EMBL/GenBank/DDBJ whole genome shotgun (WGS) entry which is preliminary data.</text>
</comment>
<protein>
    <submittedName>
        <fullName evidence="1">Uncharacterized DUF497 family protein</fullName>
    </submittedName>
</protein>
<accession>A0ABU0JED8</accession>
<dbReference type="InterPro" id="IPR038573">
    <property type="entry name" value="BrnT_sf"/>
</dbReference>
<gene>
    <name evidence="1" type="ORF">QO011_005670</name>
</gene>